<dbReference type="AlphaFoldDB" id="A0A9W7ZTR4"/>
<evidence type="ECO:0000313" key="1">
    <source>
        <dbReference type="EMBL" id="KAJ1912916.1"/>
    </source>
</evidence>
<keyword evidence="2" id="KW-1185">Reference proteome</keyword>
<evidence type="ECO:0000313" key="2">
    <source>
        <dbReference type="Proteomes" id="UP001150569"/>
    </source>
</evidence>
<proteinExistence type="predicted"/>
<name>A0A9W7ZTR4_9FUNG</name>
<gene>
    <name evidence="1" type="ORF">IWQ60_009449</name>
</gene>
<dbReference type="Proteomes" id="UP001150569">
    <property type="component" value="Unassembled WGS sequence"/>
</dbReference>
<protein>
    <submittedName>
        <fullName evidence="1">Uncharacterized protein</fullName>
    </submittedName>
</protein>
<accession>A0A9W7ZTR4</accession>
<dbReference type="EMBL" id="JANBPT010000790">
    <property type="protein sequence ID" value="KAJ1912916.1"/>
    <property type="molecule type" value="Genomic_DNA"/>
</dbReference>
<sequence length="408" mass="45646">MSRNVFRGINYVVAQTPEDKAFSDSAKVLLKQTILAQTLYTQRELLSESILKQLADYLESGLEDDPSTTGSDPMDLDPGTATAMAVSASLPFRRGVQVGALDMSRLSEDQLLRNFPFVYHISNEHPEAIFRTMATLGHIPARMALRKDIHAISYSSSFDLNSGPMTEEGDPQGWESAGKADEASYGATFYAVVWRLYNQGHKQELHTLLHNLVGYVDGFSGSHLSQVLRNVIQLSMAIVATAGDKDMLLKLEAVQETYERGLYMVSSSWDNAPQRIKDQADTRLYNRRSEFMGCLEYYGLFRANQFLTSQWNEDYDARTFRPEIPNNVHSLSDRGLAASGCIDHLYDPRLGHLQDDGTFITAAIDSYLKKATPDEEFPFIESQLGNLMPLNLPLTEYPDSNPTSPAMQ</sequence>
<comment type="caution">
    <text evidence="1">The sequence shown here is derived from an EMBL/GenBank/DDBJ whole genome shotgun (WGS) entry which is preliminary data.</text>
</comment>
<reference evidence="1" key="1">
    <citation type="submission" date="2022-07" db="EMBL/GenBank/DDBJ databases">
        <title>Phylogenomic reconstructions and comparative analyses of Kickxellomycotina fungi.</title>
        <authorList>
            <person name="Reynolds N.K."/>
            <person name="Stajich J.E."/>
            <person name="Barry K."/>
            <person name="Grigoriev I.V."/>
            <person name="Crous P."/>
            <person name="Smith M.E."/>
        </authorList>
    </citation>
    <scope>NUCLEOTIDE SEQUENCE</scope>
    <source>
        <strain evidence="1">RSA 861</strain>
    </source>
</reference>
<organism evidence="1 2">
    <name type="scientific">Tieghemiomyces parasiticus</name>
    <dbReference type="NCBI Taxonomy" id="78921"/>
    <lineage>
        <taxon>Eukaryota</taxon>
        <taxon>Fungi</taxon>
        <taxon>Fungi incertae sedis</taxon>
        <taxon>Zoopagomycota</taxon>
        <taxon>Kickxellomycotina</taxon>
        <taxon>Dimargaritomycetes</taxon>
        <taxon>Dimargaritales</taxon>
        <taxon>Dimargaritaceae</taxon>
        <taxon>Tieghemiomyces</taxon>
    </lineage>
</organism>